<dbReference type="AlphaFoldDB" id="A0AAD3GZW9"/>
<proteinExistence type="predicted"/>
<sequence>MTTSMLKAGIMLIGMFCTSHIIYSSFQNEALLFQGSSRFLAKRGALELDENPSGFIILGMHRSGTSMLSGLLVKGFGYNPGNDLMEATGDNEKGYFELMPVVEQNSVFLYDQLLHGNWSRGLLDGWNHSNVDSFNHEIAIQRALNGEIDVTNLRNATKQLNDPNIEPWLMKDPRMCITIRSWLPFLTSKPAVVFTYRNPLSVAMSLQKRDGMHLRNGLQLWLQYNKAAIQNSNDLCRIFSNNDAILKDPFHEVNRISDELHTKCGVPLPPRQITHDIVDDFIDPALQHGKKEVEVKDTPIKVIETYGDCQIHEFGSLLSDDDLHKKFELDIYLKAMRVFCDLQSGAAYDSKYVWPLMNMPKEQESIVSIA</sequence>
<dbReference type="InterPro" id="IPR027417">
    <property type="entry name" value="P-loop_NTPase"/>
</dbReference>
<evidence type="ECO:0000313" key="1">
    <source>
        <dbReference type="EMBL" id="GFH44779.1"/>
    </source>
</evidence>
<protein>
    <submittedName>
        <fullName evidence="1">Uncharacterized protein</fullName>
    </submittedName>
</protein>
<keyword evidence="2" id="KW-1185">Reference proteome</keyword>
<dbReference type="EMBL" id="BLLK01000020">
    <property type="protein sequence ID" value="GFH44779.1"/>
    <property type="molecule type" value="Genomic_DNA"/>
</dbReference>
<name>A0AAD3GZW9_9STRA</name>
<comment type="caution">
    <text evidence="1">The sequence shown here is derived from an EMBL/GenBank/DDBJ whole genome shotgun (WGS) entry which is preliminary data.</text>
</comment>
<gene>
    <name evidence="1" type="ORF">CTEN210_01253</name>
</gene>
<dbReference type="Proteomes" id="UP001054902">
    <property type="component" value="Unassembled WGS sequence"/>
</dbReference>
<reference evidence="1 2" key="1">
    <citation type="journal article" date="2021" name="Sci. Rep.">
        <title>The genome of the diatom Chaetoceros tenuissimus carries an ancient integrated fragment of an extant virus.</title>
        <authorList>
            <person name="Hongo Y."/>
            <person name="Kimura K."/>
            <person name="Takaki Y."/>
            <person name="Yoshida Y."/>
            <person name="Baba S."/>
            <person name="Kobayashi G."/>
            <person name="Nagasaki K."/>
            <person name="Hano T."/>
            <person name="Tomaru Y."/>
        </authorList>
    </citation>
    <scope>NUCLEOTIDE SEQUENCE [LARGE SCALE GENOMIC DNA]</scope>
    <source>
        <strain evidence="1 2">NIES-3715</strain>
    </source>
</reference>
<evidence type="ECO:0000313" key="2">
    <source>
        <dbReference type="Proteomes" id="UP001054902"/>
    </source>
</evidence>
<accession>A0AAD3GZW9</accession>
<organism evidence="1 2">
    <name type="scientific">Chaetoceros tenuissimus</name>
    <dbReference type="NCBI Taxonomy" id="426638"/>
    <lineage>
        <taxon>Eukaryota</taxon>
        <taxon>Sar</taxon>
        <taxon>Stramenopiles</taxon>
        <taxon>Ochrophyta</taxon>
        <taxon>Bacillariophyta</taxon>
        <taxon>Coscinodiscophyceae</taxon>
        <taxon>Chaetocerotophycidae</taxon>
        <taxon>Chaetocerotales</taxon>
        <taxon>Chaetocerotaceae</taxon>
        <taxon>Chaetoceros</taxon>
    </lineage>
</organism>
<dbReference type="SUPFAM" id="SSF52540">
    <property type="entry name" value="P-loop containing nucleoside triphosphate hydrolases"/>
    <property type="match status" value="1"/>
</dbReference>
<dbReference type="Gene3D" id="3.40.50.300">
    <property type="entry name" value="P-loop containing nucleotide triphosphate hydrolases"/>
    <property type="match status" value="1"/>
</dbReference>